<dbReference type="Gene3D" id="3.60.20.10">
    <property type="entry name" value="Glutamine Phosphoribosylpyrophosphate, subunit 1, domain 1"/>
    <property type="match status" value="1"/>
</dbReference>
<sequence length="217" mass="23164">MSIGIAVAIGDVVLMVADGRRSNAFSILTDQAEKIVDLNDSLVVIEFGAVMASTNVVDELRADSRLPVAGREFMDLLTRSIHSAGAFLVAAVIPDSTNLSRIKVGLLAGGVDADGAYIGGALFGHGMSEPSRLLLRPNSTPQFIVLGGETCGAQEYFEREIGRAYRASGTDRATLISMLKRAAKKTVRYAATHDNTIGGRVQYRILQPEHPTQSGFL</sequence>
<dbReference type="RefSeq" id="WP_326507230.1">
    <property type="nucleotide sequence ID" value="NZ_JAWIIV010000011.1"/>
</dbReference>
<dbReference type="SUPFAM" id="SSF56235">
    <property type="entry name" value="N-terminal nucleophile aminohydrolases (Ntn hydrolases)"/>
    <property type="match status" value="1"/>
</dbReference>
<dbReference type="Proteomes" id="UP001352263">
    <property type="component" value="Unassembled WGS sequence"/>
</dbReference>
<evidence type="ECO:0008006" key="3">
    <source>
        <dbReference type="Google" id="ProtNLM"/>
    </source>
</evidence>
<dbReference type="InterPro" id="IPR029055">
    <property type="entry name" value="Ntn_hydrolases_N"/>
</dbReference>
<evidence type="ECO:0000313" key="1">
    <source>
        <dbReference type="EMBL" id="MEC4720512.1"/>
    </source>
</evidence>
<dbReference type="EMBL" id="JAWIIV010000011">
    <property type="protein sequence ID" value="MEC4720512.1"/>
    <property type="molecule type" value="Genomic_DNA"/>
</dbReference>
<protein>
    <recommendedName>
        <fullName evidence="3">Proteasome subunit beta</fullName>
    </recommendedName>
</protein>
<comment type="caution">
    <text evidence="1">The sequence shown here is derived from an EMBL/GenBank/DDBJ whole genome shotgun (WGS) entry which is preliminary data.</text>
</comment>
<proteinExistence type="predicted"/>
<evidence type="ECO:0000313" key="2">
    <source>
        <dbReference type="Proteomes" id="UP001352263"/>
    </source>
</evidence>
<gene>
    <name evidence="1" type="ORF">RY831_15220</name>
</gene>
<reference evidence="1 2" key="1">
    <citation type="submission" date="2023-10" db="EMBL/GenBank/DDBJ databases">
        <title>Noviherbaspirillum sp. CPCC 100848 genome assembly.</title>
        <authorList>
            <person name="Li X.Y."/>
            <person name="Fang X.M."/>
        </authorList>
    </citation>
    <scope>NUCLEOTIDE SEQUENCE [LARGE SCALE GENOMIC DNA]</scope>
    <source>
        <strain evidence="1 2">CPCC 100848</strain>
    </source>
</reference>
<organism evidence="1 2">
    <name type="scientific">Noviherbaspirillum album</name>
    <dbReference type="NCBI Taxonomy" id="3080276"/>
    <lineage>
        <taxon>Bacteria</taxon>
        <taxon>Pseudomonadati</taxon>
        <taxon>Pseudomonadota</taxon>
        <taxon>Betaproteobacteria</taxon>
        <taxon>Burkholderiales</taxon>
        <taxon>Oxalobacteraceae</taxon>
        <taxon>Noviherbaspirillum</taxon>
    </lineage>
</organism>
<accession>A0ABU6JA34</accession>
<keyword evidence="2" id="KW-1185">Reference proteome</keyword>
<name>A0ABU6JA34_9BURK</name>